<evidence type="ECO:0000313" key="4">
    <source>
        <dbReference type="RefSeq" id="XP_005187955.1"/>
    </source>
</evidence>
<evidence type="ECO:0000313" key="3">
    <source>
        <dbReference type="Proteomes" id="UP001652621"/>
    </source>
</evidence>
<name>A0A1I8MMU4_MUSDO</name>
<evidence type="ECO:0000256" key="1">
    <source>
        <dbReference type="SAM" id="SignalP"/>
    </source>
</evidence>
<reference evidence="4" key="2">
    <citation type="submission" date="2025-04" db="UniProtKB">
        <authorList>
            <consortium name="RefSeq"/>
        </authorList>
    </citation>
    <scope>IDENTIFICATION</scope>
    <source>
        <strain evidence="4">Aabys</strain>
    </source>
</reference>
<gene>
    <name evidence="2" type="primary">101888208</name>
    <name evidence="4" type="synonym">LOC101888208</name>
</gene>
<dbReference type="Proteomes" id="UP001652621">
    <property type="component" value="Unplaced"/>
</dbReference>
<dbReference type="eggNOG" id="ENOG502TCT4">
    <property type="taxonomic scope" value="Eukaryota"/>
</dbReference>
<keyword evidence="1" id="KW-0732">Signal</keyword>
<organism evidence="2">
    <name type="scientific">Musca domestica</name>
    <name type="common">House fly</name>
    <dbReference type="NCBI Taxonomy" id="7370"/>
    <lineage>
        <taxon>Eukaryota</taxon>
        <taxon>Metazoa</taxon>
        <taxon>Ecdysozoa</taxon>
        <taxon>Arthropoda</taxon>
        <taxon>Hexapoda</taxon>
        <taxon>Insecta</taxon>
        <taxon>Pterygota</taxon>
        <taxon>Neoptera</taxon>
        <taxon>Endopterygota</taxon>
        <taxon>Diptera</taxon>
        <taxon>Brachycera</taxon>
        <taxon>Muscomorpha</taxon>
        <taxon>Muscoidea</taxon>
        <taxon>Muscidae</taxon>
        <taxon>Musca</taxon>
    </lineage>
</organism>
<dbReference type="AlphaFoldDB" id="A0A1I8MMU4"/>
<accession>A0A1I8MMU4</accession>
<keyword evidence="3" id="KW-1185">Reference proteome</keyword>
<dbReference type="OrthoDB" id="8029473at2759"/>
<protein>
    <submittedName>
        <fullName evidence="4">Uncharacterized protein LOC101888208</fullName>
    </submittedName>
</protein>
<dbReference type="GeneID" id="101888208"/>
<sequence length="166" mass="17897">MTFSFVIKLFVQLSLLGLIYNISVVAVCNECQENNVACVNETSYHLCYGENIPNTNQLFTCPDGLVCTNLPNICFQRNTLPASCGDTSSCGLCNSNQVFACTSRTTFSFCFGAPIPSDVVGTCPTGMTCDASSSEFCVAELKPASIVCDLAEPIDIRNLYPELVIN</sequence>
<dbReference type="VEuPathDB" id="VectorBase:MDOA006617"/>
<dbReference type="VEuPathDB" id="VectorBase:MDOMA2_009945"/>
<feature type="signal peptide" evidence="1">
    <location>
        <begin position="1"/>
        <end position="26"/>
    </location>
</feature>
<feature type="chain" id="PRO_5044560586" evidence="1">
    <location>
        <begin position="27"/>
        <end position="166"/>
    </location>
</feature>
<reference evidence="2" key="1">
    <citation type="submission" date="2020-05" db="UniProtKB">
        <authorList>
            <consortium name="EnsemblMetazoa"/>
        </authorList>
    </citation>
    <scope>IDENTIFICATION</scope>
    <source>
        <strain evidence="2">Aabys</strain>
    </source>
</reference>
<dbReference type="KEGG" id="mde:101888208"/>
<dbReference type="EnsemblMetazoa" id="MDOA006617-RA">
    <property type="protein sequence ID" value="MDOA006617-PA"/>
    <property type="gene ID" value="MDOA006617"/>
</dbReference>
<evidence type="ECO:0000313" key="2">
    <source>
        <dbReference type="EnsemblMetazoa" id="MDOA006617-PA"/>
    </source>
</evidence>
<dbReference type="RefSeq" id="XP_005187955.1">
    <property type="nucleotide sequence ID" value="XM_005187898.3"/>
</dbReference>
<proteinExistence type="predicted"/>